<evidence type="ECO:0000313" key="2">
    <source>
        <dbReference type="EMBL" id="CAL1161582.1"/>
    </source>
</evidence>
<reference evidence="1" key="1">
    <citation type="submission" date="2022-10" db="EMBL/GenBank/DDBJ databases">
        <authorList>
            <person name="Chen Y."/>
            <person name="Dougan E. K."/>
            <person name="Chan C."/>
            <person name="Rhodes N."/>
            <person name="Thang M."/>
        </authorList>
    </citation>
    <scope>NUCLEOTIDE SEQUENCE</scope>
</reference>
<dbReference type="EMBL" id="CAMXCT020004223">
    <property type="protein sequence ID" value="CAL1161582.1"/>
    <property type="molecule type" value="Genomic_DNA"/>
</dbReference>
<protein>
    <submittedName>
        <fullName evidence="3">RNase H type-1 domain-containing protein</fullName>
    </submittedName>
</protein>
<dbReference type="OrthoDB" id="445766at2759"/>
<comment type="caution">
    <text evidence="1">The sequence shown here is derived from an EMBL/GenBank/DDBJ whole genome shotgun (WGS) entry which is preliminary data.</text>
</comment>
<evidence type="ECO:0000313" key="4">
    <source>
        <dbReference type="Proteomes" id="UP001152797"/>
    </source>
</evidence>
<dbReference type="EMBL" id="CAMXCT030004223">
    <property type="protein sequence ID" value="CAL4795519.1"/>
    <property type="molecule type" value="Genomic_DNA"/>
</dbReference>
<dbReference type="EMBL" id="CAMXCT010004223">
    <property type="protein sequence ID" value="CAI4008207.1"/>
    <property type="molecule type" value="Genomic_DNA"/>
</dbReference>
<organism evidence="1">
    <name type="scientific">Cladocopium goreaui</name>
    <dbReference type="NCBI Taxonomy" id="2562237"/>
    <lineage>
        <taxon>Eukaryota</taxon>
        <taxon>Sar</taxon>
        <taxon>Alveolata</taxon>
        <taxon>Dinophyceae</taxon>
        <taxon>Suessiales</taxon>
        <taxon>Symbiodiniaceae</taxon>
        <taxon>Cladocopium</taxon>
    </lineage>
</organism>
<keyword evidence="4" id="KW-1185">Reference proteome</keyword>
<dbReference type="Proteomes" id="UP001152797">
    <property type="component" value="Unassembled WGS sequence"/>
</dbReference>
<dbReference type="AlphaFoldDB" id="A0A9P1DEX0"/>
<name>A0A9P1DEX0_9DINO</name>
<gene>
    <name evidence="1" type="ORF">C1SCF055_LOCUS33669</name>
</gene>
<reference evidence="2" key="2">
    <citation type="submission" date="2024-04" db="EMBL/GenBank/DDBJ databases">
        <authorList>
            <person name="Chen Y."/>
            <person name="Shah S."/>
            <person name="Dougan E. K."/>
            <person name="Thang M."/>
            <person name="Chan C."/>
        </authorList>
    </citation>
    <scope>NUCLEOTIDE SEQUENCE [LARGE SCALE GENOMIC DNA]</scope>
</reference>
<evidence type="ECO:0000313" key="1">
    <source>
        <dbReference type="EMBL" id="CAI4008207.1"/>
    </source>
</evidence>
<evidence type="ECO:0000313" key="3">
    <source>
        <dbReference type="EMBL" id="CAL4795519.1"/>
    </source>
</evidence>
<sequence>MVSEFQKVIHIPVDQPIPPLSRLLSTPSLGEIASEGFKTVGVHRSPADFVKEALEVKHPSATVSQLPAPMLAAVHRAATEPVESLCQTRSEALRMMLAKAKEFQPAEEELKQSLSARRKEVLKGKRLVLFQWLLEQSGSTDTRFVTDLCNGFDLTGTLPESNTFSKRFRPAQLPTDTLRGVAEKARMALLSNIRSSGDVGLDHGVYEATRSECDKGFLVGPVDPDGLPEGATLTRRFGVAQKDKIRPIDDYRASMVNSSVTQAEAVSIHGVDHIAAMCAEYLRCSSAQTSQVELVAKCWDLASAYKQALISQNRPRLVDTNFFEWVHLYVDASYDPGNHSGVGGMLLDQSGNCLCFFSEPVPSNLVDKIKAEDQKTIIFELEGLAVAIGIALFSNFLLGKRLIVFTDNQAVQAQSNPADILSREVVMSHLGVDRTKVDLIAMWHQCTTPSHVGEERDGCAD</sequence>
<accession>A0A9P1DEX0</accession>
<proteinExistence type="predicted"/>